<evidence type="ECO:0000256" key="1">
    <source>
        <dbReference type="ARBA" id="ARBA00022603"/>
    </source>
</evidence>
<dbReference type="SUPFAM" id="SSF82199">
    <property type="entry name" value="SET domain"/>
    <property type="match status" value="1"/>
</dbReference>
<dbReference type="InterPro" id="IPR046341">
    <property type="entry name" value="SET_dom_sf"/>
</dbReference>
<dbReference type="EMBL" id="JAIHNG010000070">
    <property type="protein sequence ID" value="KAI5961933.1"/>
    <property type="molecule type" value="Genomic_DNA"/>
</dbReference>
<protein>
    <submittedName>
        <fullName evidence="4">CTM1</fullName>
    </submittedName>
</protein>
<evidence type="ECO:0000256" key="3">
    <source>
        <dbReference type="ARBA" id="ARBA00022691"/>
    </source>
</evidence>
<dbReference type="InterPro" id="IPR050600">
    <property type="entry name" value="SETD3_SETD6_MTase"/>
</dbReference>
<reference evidence="4 5" key="1">
    <citation type="journal article" date="2022" name="DNA Res.">
        <title>Genome analysis of five recently described species of the CUG-Ser clade uncovers Candida theae as a new hybrid lineage with pathogenic potential in the Candida parapsilosis species complex.</title>
        <authorList>
            <person name="Mixao V."/>
            <person name="Del Olmo V."/>
            <person name="Hegedusova E."/>
            <person name="Saus E."/>
            <person name="Pryszcz L."/>
            <person name="Cillingova A."/>
            <person name="Nosek J."/>
            <person name="Gabaldon T."/>
        </authorList>
    </citation>
    <scope>NUCLEOTIDE SEQUENCE [LARGE SCALE GENOMIC DNA]</scope>
    <source>
        <strain evidence="4 5">CBS 12239</strain>
    </source>
</reference>
<accession>A0AAD5BGU2</accession>
<keyword evidence="5" id="KW-1185">Reference proteome</keyword>
<proteinExistence type="predicted"/>
<keyword evidence="2" id="KW-0808">Transferase</keyword>
<dbReference type="CDD" id="cd10527">
    <property type="entry name" value="SET_LSMT"/>
    <property type="match status" value="1"/>
</dbReference>
<keyword evidence="1" id="KW-0489">Methyltransferase</keyword>
<sequence length="304" mass="34509">MTIEISKGLTIPGVDSIDEFEKWISSRGIEGNLSVGESFGIGLFYQGKNTESAEDDKIILRVPTQSSLNMDTLLELLTQLKARDKDSDASVKESDLIVKFLEILNPGSETIILLAYLVGFEFLRQSGDKTSDYYKTSPLRAWDAYLDILLSTKVFSFDVDNENPFADSFGELRNIVWSEYEDFIAHAHKDIPNVDVADNISFDKFFQLFQAIRSRSLEVPKEVEGGNPDSEFQTNVTLVPVLDFANHNRENNAYFDVDRENNDIVLKLKKEEAIKEEPFEVTISYDPVDTKPEFYLTYGFQSDA</sequence>
<evidence type="ECO:0000313" key="4">
    <source>
        <dbReference type="EMBL" id="KAI5961933.1"/>
    </source>
</evidence>
<dbReference type="RefSeq" id="XP_051609907.1">
    <property type="nucleotide sequence ID" value="XM_051750779.1"/>
</dbReference>
<evidence type="ECO:0000313" key="5">
    <source>
        <dbReference type="Proteomes" id="UP001204833"/>
    </source>
</evidence>
<comment type="caution">
    <text evidence="4">The sequence shown here is derived from an EMBL/GenBank/DDBJ whole genome shotgun (WGS) entry which is preliminary data.</text>
</comment>
<evidence type="ECO:0000256" key="2">
    <source>
        <dbReference type="ARBA" id="ARBA00022679"/>
    </source>
</evidence>
<dbReference type="GO" id="GO:0016279">
    <property type="term" value="F:protein-lysine N-methyltransferase activity"/>
    <property type="evidence" value="ECO:0007669"/>
    <property type="project" value="TreeGrafter"/>
</dbReference>
<dbReference type="PANTHER" id="PTHR13271">
    <property type="entry name" value="UNCHARACTERIZED PUTATIVE METHYLTRANSFERASE"/>
    <property type="match status" value="1"/>
</dbReference>
<organism evidence="4 5">
    <name type="scientific">Candida theae</name>
    <dbReference type="NCBI Taxonomy" id="1198502"/>
    <lineage>
        <taxon>Eukaryota</taxon>
        <taxon>Fungi</taxon>
        <taxon>Dikarya</taxon>
        <taxon>Ascomycota</taxon>
        <taxon>Saccharomycotina</taxon>
        <taxon>Pichiomycetes</taxon>
        <taxon>Debaryomycetaceae</taxon>
        <taxon>Candida/Lodderomyces clade</taxon>
        <taxon>Candida</taxon>
    </lineage>
</organism>
<dbReference type="GeneID" id="76149620"/>
<dbReference type="Gene3D" id="3.90.1410.10">
    <property type="entry name" value="set domain protein methyltransferase, domain 1"/>
    <property type="match status" value="1"/>
</dbReference>
<dbReference type="GO" id="GO:0032259">
    <property type="term" value="P:methylation"/>
    <property type="evidence" value="ECO:0007669"/>
    <property type="project" value="UniProtKB-KW"/>
</dbReference>
<dbReference type="PANTHER" id="PTHR13271:SF47">
    <property type="entry name" value="ACTIN-HISTIDINE N-METHYLTRANSFERASE"/>
    <property type="match status" value="1"/>
</dbReference>
<dbReference type="Proteomes" id="UP001204833">
    <property type="component" value="Unassembled WGS sequence"/>
</dbReference>
<keyword evidence="3" id="KW-0949">S-adenosyl-L-methionine</keyword>
<gene>
    <name evidence="4" type="ORF">KGF57_001561</name>
</gene>
<dbReference type="AlphaFoldDB" id="A0AAD5BGU2"/>
<name>A0AAD5BGU2_9ASCO</name>